<dbReference type="EMBL" id="JBHRTR010000028">
    <property type="protein sequence ID" value="MFC3228548.1"/>
    <property type="molecule type" value="Genomic_DNA"/>
</dbReference>
<dbReference type="Pfam" id="PF00501">
    <property type="entry name" value="AMP-binding"/>
    <property type="match status" value="1"/>
</dbReference>
<dbReference type="InterPro" id="IPR000873">
    <property type="entry name" value="AMP-dep_synth/lig_dom"/>
</dbReference>
<dbReference type="InterPro" id="IPR025110">
    <property type="entry name" value="AMP-bd_C"/>
</dbReference>
<evidence type="ECO:0000259" key="3">
    <source>
        <dbReference type="Pfam" id="PF13193"/>
    </source>
</evidence>
<dbReference type="PANTHER" id="PTHR43767">
    <property type="entry name" value="LONG-CHAIN-FATTY-ACID--COA LIGASE"/>
    <property type="match status" value="1"/>
</dbReference>
<dbReference type="Gene3D" id="3.40.50.12780">
    <property type="entry name" value="N-terminal domain of ligase-like"/>
    <property type="match status" value="1"/>
</dbReference>
<feature type="compositionally biased region" description="Basic and acidic residues" evidence="1">
    <location>
        <begin position="1"/>
        <end position="13"/>
    </location>
</feature>
<feature type="region of interest" description="Disordered" evidence="1">
    <location>
        <begin position="1"/>
        <end position="31"/>
    </location>
</feature>
<reference evidence="5" key="1">
    <citation type="journal article" date="2019" name="Int. J. Syst. Evol. Microbiol.">
        <title>The Global Catalogue of Microorganisms (GCM) 10K type strain sequencing project: providing services to taxonomists for standard genome sequencing and annotation.</title>
        <authorList>
            <consortium name="The Broad Institute Genomics Platform"/>
            <consortium name="The Broad Institute Genome Sequencing Center for Infectious Disease"/>
            <person name="Wu L."/>
            <person name="Ma J."/>
        </authorList>
    </citation>
    <scope>NUCLEOTIDE SEQUENCE [LARGE SCALE GENOMIC DNA]</scope>
    <source>
        <strain evidence="5">KCTC 42964</strain>
    </source>
</reference>
<proteinExistence type="predicted"/>
<accession>A0ABV7L1L0</accession>
<evidence type="ECO:0000313" key="5">
    <source>
        <dbReference type="Proteomes" id="UP001595528"/>
    </source>
</evidence>
<dbReference type="PROSITE" id="PS00455">
    <property type="entry name" value="AMP_BINDING"/>
    <property type="match status" value="1"/>
</dbReference>
<dbReference type="PANTHER" id="PTHR43767:SF1">
    <property type="entry name" value="NONRIBOSOMAL PEPTIDE SYNTHASE PES1 (EUROFUNG)-RELATED"/>
    <property type="match status" value="1"/>
</dbReference>
<dbReference type="InterPro" id="IPR042099">
    <property type="entry name" value="ANL_N_sf"/>
</dbReference>
<dbReference type="InterPro" id="IPR020845">
    <property type="entry name" value="AMP-binding_CS"/>
</dbReference>
<keyword evidence="5" id="KW-1185">Reference proteome</keyword>
<dbReference type="Gene3D" id="3.30.300.30">
    <property type="match status" value="1"/>
</dbReference>
<name>A0ABV7L1L0_9PROT</name>
<comment type="caution">
    <text evidence="4">The sequence shown here is derived from an EMBL/GenBank/DDBJ whole genome shotgun (WGS) entry which is preliminary data.</text>
</comment>
<sequence length="552" mass="60119">MVEQAAGRDRDAPFEGLFESPSPMSAPDQGPFQPIPEMLAHWARVQPDRPALVCDGVTVPWAAFDRDVSRIANALIAMGFGRGDKAAVLAPPSIAYAELFFGILRAGGCVVPLSTMASPQQLEGMIADSDSRVFFLGAGMRDLAAPFADRLDGLLPGGRIAIDFDAEGWQPFAAWRDAAPDSDPQVEIRPEDHFNIIYSSGTTGVPKGILHSHALRWFLIRRFEAMGYNPEAVSLVSTPFYSNTTLVAFIPTLAQGGCAVIMGKFDAARFLALAQAHRVTHAMLVPVQYERLLVHPDFAKADLSSFRMKLSTSAPLRMETKRRIAAEWPGGMVEVYGLTEGGGSCMLDVVAHPDKLHTVGQPGFGTELKIIDDQGNELPRGQTGELVGRSFTMMSGYYRQPDKTREMLWYDKDGRAFFRSGDMGRMDEDGFVTLLDRKKDMIISGGFNVYAADLEAVLSRHPEVADVAVIGIPSVEWGETPLALVVRKPGAGIEAEALRAWANGQLGKPQRIAAVEFREELPRSSIGKVLKKDLRQPYWAEVEAARAAAASG</sequence>
<evidence type="ECO:0000259" key="2">
    <source>
        <dbReference type="Pfam" id="PF00501"/>
    </source>
</evidence>
<dbReference type="InterPro" id="IPR045851">
    <property type="entry name" value="AMP-bd_C_sf"/>
</dbReference>
<evidence type="ECO:0000256" key="1">
    <source>
        <dbReference type="SAM" id="MobiDB-lite"/>
    </source>
</evidence>
<feature type="domain" description="AMP-binding enzyme C-terminal" evidence="3">
    <location>
        <begin position="454"/>
        <end position="528"/>
    </location>
</feature>
<feature type="domain" description="AMP-dependent synthetase/ligase" evidence="2">
    <location>
        <begin position="40"/>
        <end position="398"/>
    </location>
</feature>
<dbReference type="InterPro" id="IPR050237">
    <property type="entry name" value="ATP-dep_AMP-bd_enzyme"/>
</dbReference>
<dbReference type="RefSeq" id="WP_379901771.1">
    <property type="nucleotide sequence ID" value="NZ_JBHRTR010000028.1"/>
</dbReference>
<organism evidence="4 5">
    <name type="scientific">Marinibaculum pumilum</name>
    <dbReference type="NCBI Taxonomy" id="1766165"/>
    <lineage>
        <taxon>Bacteria</taxon>
        <taxon>Pseudomonadati</taxon>
        <taxon>Pseudomonadota</taxon>
        <taxon>Alphaproteobacteria</taxon>
        <taxon>Rhodospirillales</taxon>
        <taxon>Rhodospirillaceae</taxon>
        <taxon>Marinibaculum</taxon>
    </lineage>
</organism>
<evidence type="ECO:0000313" key="4">
    <source>
        <dbReference type="EMBL" id="MFC3228548.1"/>
    </source>
</evidence>
<gene>
    <name evidence="4" type="ORF">ACFOGJ_14985</name>
</gene>
<dbReference type="Proteomes" id="UP001595528">
    <property type="component" value="Unassembled WGS sequence"/>
</dbReference>
<protein>
    <submittedName>
        <fullName evidence="4">Class I adenylate-forming enzyme family protein</fullName>
    </submittedName>
</protein>
<dbReference type="SUPFAM" id="SSF56801">
    <property type="entry name" value="Acetyl-CoA synthetase-like"/>
    <property type="match status" value="1"/>
</dbReference>
<dbReference type="Pfam" id="PF13193">
    <property type="entry name" value="AMP-binding_C"/>
    <property type="match status" value="1"/>
</dbReference>